<dbReference type="Gene3D" id="3.40.720.10">
    <property type="entry name" value="Alkaline Phosphatase, subunit A"/>
    <property type="match status" value="1"/>
</dbReference>
<dbReference type="InterPro" id="IPR017850">
    <property type="entry name" value="Alkaline_phosphatase_core_sf"/>
</dbReference>
<dbReference type="SUPFAM" id="SSF53649">
    <property type="entry name" value="Alkaline phosphatase-like"/>
    <property type="match status" value="1"/>
</dbReference>
<reference evidence="7" key="1">
    <citation type="submission" date="2020-10" db="EMBL/GenBank/DDBJ databases">
        <authorList>
            <person name="Gilroy R."/>
        </authorList>
    </citation>
    <scope>NUCLEOTIDE SEQUENCE</scope>
    <source>
        <strain evidence="7">ChiGjej1B1-24693</strain>
    </source>
</reference>
<dbReference type="PROSITE" id="PS00523">
    <property type="entry name" value="SULFATASE_1"/>
    <property type="match status" value="1"/>
</dbReference>
<dbReference type="InterPro" id="IPR050738">
    <property type="entry name" value="Sulfatase"/>
</dbReference>
<dbReference type="PANTHER" id="PTHR42693:SF53">
    <property type="entry name" value="ENDO-4-O-SULFATASE"/>
    <property type="match status" value="1"/>
</dbReference>
<sequence length="480" mass="51438">MSEQRRPNVVMIVSDDQGAWAWGRPSGGVVETPHLDALAGRGTVLDRFFCVSPVCSPARASLFTGRPPSWHGVHDWLKTINAGPESVDFLAGQDLVTEALGDAGYRVGLSGKWHLGASDVMRPGFSHWFALDGGGTPYDGGLFHRARPDGSVESGRIEGYVTDTIADDAIGFITDSAGRDEPFCSLVTFTAPHSPWTGQHPEPYVAPHRGRDVTGPDGVPVSQEPPHPWLATRGGHPNASEADPDEAKAGYFGAIAAMDAAVGRILDTLQRQGVLDDTIVVFTSDNGFNVGHHGLWGKGNGSWPLNMYDSSVLVPFLAAGPGIARGQSRTDLVSAYDVAETLCELTGTDASRFADGPGQSFAGLLSGSEGARGDVVVHDEYGGTRMVRTERWKYVHRTPDGPHELYDLVADPAERRNLVDEAEHAAIRDQLATQLTDWVEAHAHPQRRIDAEVVSGSGQVTAMVPGPGEFSPGLYDQWDH</sequence>
<reference evidence="7" key="2">
    <citation type="journal article" date="2021" name="PeerJ">
        <title>Extensive microbial diversity within the chicken gut microbiome revealed by metagenomics and culture.</title>
        <authorList>
            <person name="Gilroy R."/>
            <person name="Ravi A."/>
            <person name="Getino M."/>
            <person name="Pursley I."/>
            <person name="Horton D.L."/>
            <person name="Alikhan N.F."/>
            <person name="Baker D."/>
            <person name="Gharbi K."/>
            <person name="Hall N."/>
            <person name="Watson M."/>
            <person name="Adriaenssens E.M."/>
            <person name="Foster-Nyarko E."/>
            <person name="Jarju S."/>
            <person name="Secka A."/>
            <person name="Antonio M."/>
            <person name="Oren A."/>
            <person name="Chaudhuri R.R."/>
            <person name="La Ragione R."/>
            <person name="Hildebrand F."/>
            <person name="Pallen M.J."/>
        </authorList>
    </citation>
    <scope>NUCLEOTIDE SEQUENCE</scope>
    <source>
        <strain evidence="7">ChiGjej1B1-24693</strain>
    </source>
</reference>
<evidence type="ECO:0000313" key="8">
    <source>
        <dbReference type="Proteomes" id="UP000886842"/>
    </source>
</evidence>
<feature type="region of interest" description="Disordered" evidence="5">
    <location>
        <begin position="196"/>
        <end position="226"/>
    </location>
</feature>
<evidence type="ECO:0000259" key="6">
    <source>
        <dbReference type="Pfam" id="PF00884"/>
    </source>
</evidence>
<protein>
    <submittedName>
        <fullName evidence="7">Sulfatase-like hydrolase/transferase</fullName>
    </submittedName>
</protein>
<evidence type="ECO:0000256" key="3">
    <source>
        <dbReference type="ARBA" id="ARBA00022801"/>
    </source>
</evidence>
<organism evidence="7 8">
    <name type="scientific">Candidatus Avipropionibacterium avicola</name>
    <dbReference type="NCBI Taxonomy" id="2840701"/>
    <lineage>
        <taxon>Bacteria</taxon>
        <taxon>Bacillati</taxon>
        <taxon>Actinomycetota</taxon>
        <taxon>Actinomycetes</taxon>
        <taxon>Propionibacteriales</taxon>
        <taxon>Propionibacteriaceae</taxon>
        <taxon>Propionibacteriaceae incertae sedis</taxon>
        <taxon>Candidatus Avipropionibacterium</taxon>
    </lineage>
</organism>
<gene>
    <name evidence="7" type="ORF">IAA98_05305</name>
</gene>
<keyword evidence="2" id="KW-0479">Metal-binding</keyword>
<evidence type="ECO:0000256" key="4">
    <source>
        <dbReference type="ARBA" id="ARBA00022837"/>
    </source>
</evidence>
<dbReference type="InterPro" id="IPR024607">
    <property type="entry name" value="Sulfatase_CS"/>
</dbReference>
<dbReference type="GO" id="GO:0046872">
    <property type="term" value="F:metal ion binding"/>
    <property type="evidence" value="ECO:0007669"/>
    <property type="project" value="UniProtKB-KW"/>
</dbReference>
<accession>A0A9D1GXW5</accession>
<name>A0A9D1GXW5_9ACTN</name>
<comment type="similarity">
    <text evidence="1">Belongs to the sulfatase family.</text>
</comment>
<keyword evidence="4" id="KW-0106">Calcium</keyword>
<dbReference type="EMBL" id="DVLP01000159">
    <property type="protein sequence ID" value="HIT74983.1"/>
    <property type="molecule type" value="Genomic_DNA"/>
</dbReference>
<proteinExistence type="inferred from homology"/>
<dbReference type="Proteomes" id="UP000886842">
    <property type="component" value="Unassembled WGS sequence"/>
</dbReference>
<dbReference type="GO" id="GO:0004065">
    <property type="term" value="F:arylsulfatase activity"/>
    <property type="evidence" value="ECO:0007669"/>
    <property type="project" value="TreeGrafter"/>
</dbReference>
<dbReference type="Pfam" id="PF00884">
    <property type="entry name" value="Sulfatase"/>
    <property type="match status" value="1"/>
</dbReference>
<feature type="domain" description="Sulfatase N-terminal" evidence="6">
    <location>
        <begin position="7"/>
        <end position="347"/>
    </location>
</feature>
<dbReference type="InterPro" id="IPR000917">
    <property type="entry name" value="Sulfatase_N"/>
</dbReference>
<dbReference type="PANTHER" id="PTHR42693">
    <property type="entry name" value="ARYLSULFATASE FAMILY MEMBER"/>
    <property type="match status" value="1"/>
</dbReference>
<evidence type="ECO:0000256" key="2">
    <source>
        <dbReference type="ARBA" id="ARBA00022723"/>
    </source>
</evidence>
<evidence type="ECO:0000256" key="5">
    <source>
        <dbReference type="SAM" id="MobiDB-lite"/>
    </source>
</evidence>
<dbReference type="AlphaFoldDB" id="A0A9D1GXW5"/>
<comment type="caution">
    <text evidence="7">The sequence shown here is derived from an EMBL/GenBank/DDBJ whole genome shotgun (WGS) entry which is preliminary data.</text>
</comment>
<evidence type="ECO:0000313" key="7">
    <source>
        <dbReference type="EMBL" id="HIT74983.1"/>
    </source>
</evidence>
<keyword evidence="3 7" id="KW-0378">Hydrolase</keyword>
<evidence type="ECO:0000256" key="1">
    <source>
        <dbReference type="ARBA" id="ARBA00008779"/>
    </source>
</evidence>